<reference evidence="9 10" key="1">
    <citation type="submission" date="2016-11" db="EMBL/GenBank/DDBJ databases">
        <authorList>
            <person name="Jaros S."/>
            <person name="Januszkiewicz K."/>
            <person name="Wedrychowicz H."/>
        </authorList>
    </citation>
    <scope>NUCLEOTIDE SEQUENCE [LARGE SCALE GENOMIC DNA]</scope>
    <source>
        <strain evidence="9 10">DSM 3089</strain>
    </source>
</reference>
<dbReference type="EMBL" id="FQXP01000004">
    <property type="protein sequence ID" value="SHH68594.1"/>
    <property type="molecule type" value="Genomic_DNA"/>
</dbReference>
<feature type="transmembrane region" description="Helical" evidence="7">
    <location>
        <begin position="341"/>
        <end position="366"/>
    </location>
</feature>
<evidence type="ECO:0000256" key="5">
    <source>
        <dbReference type="ARBA" id="ARBA00023136"/>
    </source>
</evidence>
<dbReference type="PANTHER" id="PTHR30572:SF4">
    <property type="entry name" value="ABC TRANSPORTER PERMEASE YTRF"/>
    <property type="match status" value="1"/>
</dbReference>
<dbReference type="InterPro" id="IPR003838">
    <property type="entry name" value="ABC3_permease_C"/>
</dbReference>
<dbReference type="PANTHER" id="PTHR30572">
    <property type="entry name" value="MEMBRANE COMPONENT OF TRANSPORTER-RELATED"/>
    <property type="match status" value="1"/>
</dbReference>
<name>A0A1M5V0D4_9CLOT</name>
<evidence type="ECO:0000256" key="3">
    <source>
        <dbReference type="ARBA" id="ARBA00022692"/>
    </source>
</evidence>
<feature type="transmembrane region" description="Helical" evidence="7">
    <location>
        <begin position="386"/>
        <end position="409"/>
    </location>
</feature>
<proteinExistence type="inferred from homology"/>
<dbReference type="Pfam" id="PF02687">
    <property type="entry name" value="FtsX"/>
    <property type="match status" value="2"/>
</dbReference>
<keyword evidence="2" id="KW-1003">Cell membrane</keyword>
<evidence type="ECO:0000313" key="10">
    <source>
        <dbReference type="Proteomes" id="UP000184526"/>
    </source>
</evidence>
<feature type="transmembrane region" description="Helical" evidence="7">
    <location>
        <begin position="707"/>
        <end position="729"/>
    </location>
</feature>
<dbReference type="OrthoDB" id="9793166at2"/>
<gene>
    <name evidence="9" type="ORF">SAMN02745196_01026</name>
</gene>
<evidence type="ECO:0000313" key="9">
    <source>
        <dbReference type="EMBL" id="SHH68594.1"/>
    </source>
</evidence>
<dbReference type="GO" id="GO:0005886">
    <property type="term" value="C:plasma membrane"/>
    <property type="evidence" value="ECO:0007669"/>
    <property type="project" value="UniProtKB-SubCell"/>
</dbReference>
<evidence type="ECO:0000256" key="7">
    <source>
        <dbReference type="SAM" id="Phobius"/>
    </source>
</evidence>
<evidence type="ECO:0000256" key="1">
    <source>
        <dbReference type="ARBA" id="ARBA00004651"/>
    </source>
</evidence>
<protein>
    <submittedName>
        <fullName evidence="9">MacB-like core domain-containing protein</fullName>
    </submittedName>
</protein>
<keyword evidence="3 7" id="KW-0812">Transmembrane</keyword>
<dbReference type="AlphaFoldDB" id="A0A1M5V0D4"/>
<keyword evidence="4 7" id="KW-1133">Transmembrane helix</keyword>
<accession>A0A1M5V0D4</accession>
<organism evidence="9 10">
    <name type="scientific">Clostridium collagenovorans DSM 3089</name>
    <dbReference type="NCBI Taxonomy" id="1121306"/>
    <lineage>
        <taxon>Bacteria</taxon>
        <taxon>Bacillati</taxon>
        <taxon>Bacillota</taxon>
        <taxon>Clostridia</taxon>
        <taxon>Eubacteriales</taxon>
        <taxon>Clostridiaceae</taxon>
        <taxon>Clostridium</taxon>
    </lineage>
</organism>
<feature type="transmembrane region" description="Helical" evidence="7">
    <location>
        <begin position="799"/>
        <end position="819"/>
    </location>
</feature>
<comment type="subcellular location">
    <subcellularLocation>
        <location evidence="1">Cell membrane</location>
        <topology evidence="1">Multi-pass membrane protein</topology>
    </subcellularLocation>
</comment>
<keyword evidence="10" id="KW-1185">Reference proteome</keyword>
<keyword evidence="5 7" id="KW-0472">Membrane</keyword>
<evidence type="ECO:0000259" key="8">
    <source>
        <dbReference type="Pfam" id="PF02687"/>
    </source>
</evidence>
<dbReference type="GO" id="GO:0022857">
    <property type="term" value="F:transmembrane transporter activity"/>
    <property type="evidence" value="ECO:0007669"/>
    <property type="project" value="TreeGrafter"/>
</dbReference>
<evidence type="ECO:0000256" key="4">
    <source>
        <dbReference type="ARBA" id="ARBA00022989"/>
    </source>
</evidence>
<dbReference type="InterPro" id="IPR050250">
    <property type="entry name" value="Macrolide_Exporter_MacB"/>
</dbReference>
<dbReference type="RefSeq" id="WP_072830760.1">
    <property type="nucleotide sequence ID" value="NZ_FQXP01000004.1"/>
</dbReference>
<feature type="domain" description="ABC3 transporter permease C-terminal" evidence="8">
    <location>
        <begin position="718"/>
        <end position="819"/>
    </location>
</feature>
<evidence type="ECO:0000256" key="6">
    <source>
        <dbReference type="ARBA" id="ARBA00038076"/>
    </source>
</evidence>
<comment type="similarity">
    <text evidence="6">Belongs to the ABC-4 integral membrane protein family.</text>
</comment>
<feature type="domain" description="ABC3 transporter permease C-terminal" evidence="8">
    <location>
        <begin position="297"/>
        <end position="415"/>
    </location>
</feature>
<feature type="transmembrane region" description="Helical" evidence="7">
    <location>
        <begin position="292"/>
        <end position="310"/>
    </location>
</feature>
<feature type="transmembrane region" description="Helical" evidence="7">
    <location>
        <begin position="460"/>
        <end position="482"/>
    </location>
</feature>
<feature type="transmembrane region" description="Helical" evidence="7">
    <location>
        <begin position="768"/>
        <end position="787"/>
    </location>
</feature>
<dbReference type="STRING" id="1121306.SAMN02745196_01026"/>
<evidence type="ECO:0000256" key="2">
    <source>
        <dbReference type="ARBA" id="ARBA00022475"/>
    </source>
</evidence>
<sequence length="836" mass="95492">MFKLSKKFIARNKKYTFIIIAGIMLPVMMMFSLIQLANSIGLKYKDFLISNERQDFKVSSIDKETCEKIIKNVNEVYKDEVERIEFSAYIGQAYFENVDTTRGTLILTNEEGIREINDFKILEGKYPEKSFEIAIEKSVNNKFDQPFKIGDKINLDVEDGEGNLIEKSFVISGFMCDTPIQGSTLGKQSYIFTNKSTVEALEKEDFIFLKDNYNIDFLVDKNKFDEDKVFEIIMSIYPMIDEQYLIKVDKNRKGEATEEEAKSIGEVLKKVKINEAKSNAYGEKDGYDSVEISIKTISIIISIAMVLLVYSNMNLVTMERVKQYGTLRCIGMSQKQLSKMIVFETVVYGVVGVAFGIILGTLLNSVIGEKIMYMVVGSEVKLAGTFKSYCEILILVAFSLLIVSVGIILKMKKFQPTEALNYSESNKFFKSKTSSYNLKEKQKLISLFAKRNLKRNLDKTIVNFISLVVSITLIMVIINGVFSINKPEKSYKSKFSDYEIVQGFSGGNKSYIAEEKISKISDMENVRKVYALNNIVENTFSTLDDKDSPSLVIYNNELFDKFIQDNNLKDINYLNEDIAIFIKDKNLQSQKNYFEKFQKEVNNTLQGYIRNTYTEDKKEVSFKLNKCIEGYGVNQGGTPKPDGEYIIINENLARKLYGKISYTDIMIDLGGKVTEDFQRNISKLLKDEIEVTHGKYDAGFEESERQVLGMVILIAYMLFATGLVTFLNIRNTIKANIINRKKENGVLRAIGMSNKLLTKVIKLENIKLTIYADITSIIISMPINMYVTYTLTEKSQIKLWIYILISIIAILCIYGISALEIKKNLSEEIITEVNEY</sequence>
<dbReference type="Proteomes" id="UP000184526">
    <property type="component" value="Unassembled WGS sequence"/>
</dbReference>